<protein>
    <submittedName>
        <fullName evidence="1">Uncharacterized protein</fullName>
    </submittedName>
</protein>
<evidence type="ECO:0000313" key="1">
    <source>
        <dbReference type="EMBL" id="SFB12981.1"/>
    </source>
</evidence>
<dbReference type="Proteomes" id="UP000183843">
    <property type="component" value="Unassembled WGS sequence"/>
</dbReference>
<sequence>MCGNVDSPWYLLSEFGERSPCAAWAAFFMLNYFNNPRVETISVRNAMNNESFSYSVMALTSPLGESRLINCL</sequence>
<gene>
    <name evidence="1" type="ORF">SAMN05216587_11425</name>
</gene>
<dbReference type="AlphaFoldDB" id="A0A1I0YIF1"/>
<reference evidence="1 2" key="1">
    <citation type="submission" date="2016-10" db="EMBL/GenBank/DDBJ databases">
        <authorList>
            <person name="de Groot N.N."/>
        </authorList>
    </citation>
    <scope>NUCLEOTIDE SEQUENCE [LARGE SCALE GENOMIC DNA]</scope>
    <source>
        <strain evidence="1 2">L14</strain>
    </source>
</reference>
<dbReference type="EMBL" id="FOJX01000014">
    <property type="protein sequence ID" value="SFB12981.1"/>
    <property type="molecule type" value="Genomic_DNA"/>
</dbReference>
<proteinExistence type="predicted"/>
<accession>A0A1I0YIF1</accession>
<name>A0A1I0YIF1_SELRU</name>
<evidence type="ECO:0000313" key="2">
    <source>
        <dbReference type="Proteomes" id="UP000183843"/>
    </source>
</evidence>
<organism evidence="1 2">
    <name type="scientific">Selenomonas ruminantium</name>
    <dbReference type="NCBI Taxonomy" id="971"/>
    <lineage>
        <taxon>Bacteria</taxon>
        <taxon>Bacillati</taxon>
        <taxon>Bacillota</taxon>
        <taxon>Negativicutes</taxon>
        <taxon>Selenomonadales</taxon>
        <taxon>Selenomonadaceae</taxon>
        <taxon>Selenomonas</taxon>
    </lineage>
</organism>